<comment type="cofactor">
    <cofactor evidence="1">
        <name>FAD</name>
        <dbReference type="ChEBI" id="CHEBI:57692"/>
    </cofactor>
</comment>
<dbReference type="Pfam" id="PF07992">
    <property type="entry name" value="Pyr_redox_2"/>
    <property type="match status" value="1"/>
</dbReference>
<reference evidence="6 7" key="1">
    <citation type="journal article" date="2009" name="Biosci. Biotechnol. Biochem.">
        <title>WeGAS: a web-based microbial genome annotation system.</title>
        <authorList>
            <person name="Lee D."/>
            <person name="Seo H."/>
            <person name="Park C."/>
            <person name="Park K."/>
        </authorList>
    </citation>
    <scope>NUCLEOTIDE SEQUENCE [LARGE SCALE GENOMIC DNA]</scope>
    <source>
        <strain evidence="7">ATCC 49049 / DSM 4359 / NBRC 107923 / NS-E</strain>
    </source>
</reference>
<dbReference type="Pfam" id="PF22353">
    <property type="entry name" value="PF1197-like_C"/>
    <property type="match status" value="1"/>
</dbReference>
<dbReference type="SUPFAM" id="SSF55424">
    <property type="entry name" value="FAD/NAD-linked reductases, dimerisation (C-terminal) domain"/>
    <property type="match status" value="1"/>
</dbReference>
<dbReference type="InterPro" id="IPR036188">
    <property type="entry name" value="FAD/NAD-bd_sf"/>
</dbReference>
<organism evidence="6 7">
    <name type="scientific">Thermotoga neapolitana (strain ATCC 49049 / DSM 4359 / NBRC 107923 / NS-E)</name>
    <dbReference type="NCBI Taxonomy" id="309803"/>
    <lineage>
        <taxon>Bacteria</taxon>
        <taxon>Thermotogati</taxon>
        <taxon>Thermotogota</taxon>
        <taxon>Thermotogae</taxon>
        <taxon>Thermotogales</taxon>
        <taxon>Thermotogaceae</taxon>
        <taxon>Thermotoga</taxon>
    </lineage>
</organism>
<protein>
    <submittedName>
        <fullName evidence="6">Oxidoreductase</fullName>
    </submittedName>
</protein>
<dbReference type="RefSeq" id="WP_015920240.1">
    <property type="nucleotide sequence ID" value="NC_011978.1"/>
</dbReference>
<evidence type="ECO:0000256" key="1">
    <source>
        <dbReference type="ARBA" id="ARBA00001974"/>
    </source>
</evidence>
<dbReference type="Proteomes" id="UP000000445">
    <property type="component" value="Chromosome"/>
</dbReference>
<feature type="domain" description="NAD(P)H:rubredoxin oxidoreductase C-terminal" evidence="5">
    <location>
        <begin position="300"/>
        <end position="349"/>
    </location>
</feature>
<dbReference type="PRINTS" id="PR00368">
    <property type="entry name" value="FADPNR"/>
</dbReference>
<keyword evidence="2" id="KW-0285">Flavoprotein</keyword>
<keyword evidence="3" id="KW-0274">FAD</keyword>
<dbReference type="Gene3D" id="3.50.50.60">
    <property type="entry name" value="FAD/NAD(P)-binding domain"/>
    <property type="match status" value="2"/>
</dbReference>
<evidence type="ECO:0000259" key="4">
    <source>
        <dbReference type="Pfam" id="PF07992"/>
    </source>
</evidence>
<evidence type="ECO:0000259" key="5">
    <source>
        <dbReference type="Pfam" id="PF22353"/>
    </source>
</evidence>
<proteinExistence type="predicted"/>
<dbReference type="STRING" id="309803.CTN_1828"/>
<dbReference type="PANTHER" id="PTHR43429:SF3">
    <property type="entry name" value="NITRITE REDUCTASE [NAD(P)H]"/>
    <property type="match status" value="1"/>
</dbReference>
<sequence>MNVKVLIVGNGPGGVELAKQLSEDHEVTIVEKETVPYYTKPMLSHYVAGDVKEENLFPYSLDWYRKKGIELLLGTTAKKIDTKKKTLETDRGTLEYDILVLATGAGPRKLQIPGSEKMLTLRTIDDAKKLKEAIEKERELVIIGGGFIGLELAGNLSKKGFKVRVVEKTTSLMGLDGDLTERIKKELEKYGVEFYLGRDVERIENDVLVTDKEEIPSKVILCSIGIVPETTLAEESGLAVNRGVLVDRTFKTSESNVYAIGDCAEHNGIICGTAKAAMAHAKVLANNLRGIPDEYDFQFRSSYFKFGDFPIAVLGTLTKDGNWLDSETKAFYRDGKIVGVVVFEDMKKARDWEERLRSSR</sequence>
<accession>B9KAM1</accession>
<evidence type="ECO:0000313" key="7">
    <source>
        <dbReference type="Proteomes" id="UP000000445"/>
    </source>
</evidence>
<dbReference type="PRINTS" id="PR00469">
    <property type="entry name" value="PNDRDTASEII"/>
</dbReference>
<dbReference type="Gene3D" id="3.30.390.30">
    <property type="match status" value="1"/>
</dbReference>
<evidence type="ECO:0000256" key="2">
    <source>
        <dbReference type="ARBA" id="ARBA00022630"/>
    </source>
</evidence>
<name>B9KAM1_THENN</name>
<dbReference type="GO" id="GO:0016491">
    <property type="term" value="F:oxidoreductase activity"/>
    <property type="evidence" value="ECO:0007669"/>
    <property type="project" value="InterPro"/>
</dbReference>
<dbReference type="InterPro" id="IPR054748">
    <property type="entry name" value="NROR-like_C"/>
</dbReference>
<dbReference type="InterPro" id="IPR050260">
    <property type="entry name" value="FAD-bd_OxRdtase"/>
</dbReference>
<dbReference type="AlphaFoldDB" id="B9KAM1"/>
<dbReference type="eggNOG" id="COG0446">
    <property type="taxonomic scope" value="Bacteria"/>
</dbReference>
<evidence type="ECO:0000313" key="6">
    <source>
        <dbReference type="EMBL" id="ACM24004.1"/>
    </source>
</evidence>
<dbReference type="KEGG" id="tna:CTN_1828"/>
<gene>
    <name evidence="6" type="ordered locus">CTN_1828</name>
</gene>
<dbReference type="SUPFAM" id="SSF51905">
    <property type="entry name" value="FAD/NAD(P)-binding domain"/>
    <property type="match status" value="2"/>
</dbReference>
<feature type="domain" description="FAD/NAD(P)-binding" evidence="4">
    <location>
        <begin position="4"/>
        <end position="279"/>
    </location>
</feature>
<evidence type="ECO:0000256" key="3">
    <source>
        <dbReference type="ARBA" id="ARBA00022827"/>
    </source>
</evidence>
<dbReference type="InterPro" id="IPR016156">
    <property type="entry name" value="FAD/NAD-linked_Rdtase_dimer_sf"/>
</dbReference>
<dbReference type="InterPro" id="IPR023753">
    <property type="entry name" value="FAD/NAD-binding_dom"/>
</dbReference>
<keyword evidence="7" id="KW-1185">Reference proteome</keyword>
<dbReference type="PANTHER" id="PTHR43429">
    <property type="entry name" value="PYRIDINE NUCLEOTIDE-DISULFIDE OXIDOREDUCTASE DOMAIN-CONTAINING"/>
    <property type="match status" value="1"/>
</dbReference>
<dbReference type="HOGENOM" id="CLU_003291_4_4_0"/>
<dbReference type="EMBL" id="CP000916">
    <property type="protein sequence ID" value="ACM24004.1"/>
    <property type="molecule type" value="Genomic_DNA"/>
</dbReference>